<sequence>MFIISPSHIPLSQCTIFPLLVPLASKHIINPPCCPKFLLLDYQHSNQFSLLETINTVYHLLIKTNNSSFSIVKTPYFPSNFSLHLELNATLFPLLRALTSFNLTSNLKIFNFLGTFLFSSGTHKNGIVILK</sequence>
<proteinExistence type="predicted"/>
<protein>
    <submittedName>
        <fullName evidence="1">Putative ovule protein</fullName>
    </submittedName>
</protein>
<reference evidence="1" key="1">
    <citation type="submission" date="2015-12" db="EMBL/GenBank/DDBJ databases">
        <title>Gene expression during late stages of embryo sac development: a critical building block for successful pollen-pistil interactions.</title>
        <authorList>
            <person name="Liu Y."/>
            <person name="Joly V."/>
            <person name="Sabar M."/>
            <person name="Matton D.P."/>
        </authorList>
    </citation>
    <scope>NUCLEOTIDE SEQUENCE</scope>
</reference>
<dbReference type="EMBL" id="GEDG01019653">
    <property type="protein sequence ID" value="JAP19761.1"/>
    <property type="molecule type" value="Transcribed_RNA"/>
</dbReference>
<dbReference type="AlphaFoldDB" id="A0A0V0HH36"/>
<accession>A0A0V0HH36</accession>
<organism evidence="1">
    <name type="scientific">Solanum chacoense</name>
    <name type="common">Chaco potato</name>
    <dbReference type="NCBI Taxonomy" id="4108"/>
    <lineage>
        <taxon>Eukaryota</taxon>
        <taxon>Viridiplantae</taxon>
        <taxon>Streptophyta</taxon>
        <taxon>Embryophyta</taxon>
        <taxon>Tracheophyta</taxon>
        <taxon>Spermatophyta</taxon>
        <taxon>Magnoliopsida</taxon>
        <taxon>eudicotyledons</taxon>
        <taxon>Gunneridae</taxon>
        <taxon>Pentapetalae</taxon>
        <taxon>asterids</taxon>
        <taxon>lamiids</taxon>
        <taxon>Solanales</taxon>
        <taxon>Solanaceae</taxon>
        <taxon>Solanoideae</taxon>
        <taxon>Solaneae</taxon>
        <taxon>Solanum</taxon>
    </lineage>
</organism>
<name>A0A0V0HH36_SOLCH</name>
<evidence type="ECO:0000313" key="1">
    <source>
        <dbReference type="EMBL" id="JAP19761.1"/>
    </source>
</evidence>